<evidence type="ECO:0000256" key="9">
    <source>
        <dbReference type="ARBA" id="ARBA00022989"/>
    </source>
</evidence>
<dbReference type="InterPro" id="IPR007603">
    <property type="entry name" value="Choline_transptr-like"/>
</dbReference>
<keyword evidence="7 15" id="KW-0812">Transmembrane</keyword>
<proteinExistence type="inferred from homology"/>
<dbReference type="Pfam" id="PF04515">
    <property type="entry name" value="Choline_transpo"/>
    <property type="match status" value="1"/>
</dbReference>
<evidence type="ECO:0000256" key="4">
    <source>
        <dbReference type="ARBA" id="ARBA00022448"/>
    </source>
</evidence>
<feature type="transmembrane region" description="Helical" evidence="15">
    <location>
        <begin position="220"/>
        <end position="237"/>
    </location>
</feature>
<evidence type="ECO:0000256" key="3">
    <source>
        <dbReference type="ARBA" id="ARBA00007168"/>
    </source>
</evidence>
<evidence type="ECO:0000256" key="15">
    <source>
        <dbReference type="RuleBase" id="RU368066"/>
    </source>
</evidence>
<comment type="catalytic activity">
    <reaction evidence="14">
        <text>ethanolamine(out) + n H(+)(in) = ethanolamine(in) + n H(+)(out)</text>
        <dbReference type="Rhea" id="RHEA:75467"/>
        <dbReference type="ChEBI" id="CHEBI:15378"/>
        <dbReference type="ChEBI" id="CHEBI:57603"/>
    </reaction>
</comment>
<dbReference type="GO" id="GO:0022857">
    <property type="term" value="F:transmembrane transporter activity"/>
    <property type="evidence" value="ECO:0007669"/>
    <property type="project" value="UniProtKB-UniRule"/>
</dbReference>
<keyword evidence="18" id="KW-1185">Reference proteome</keyword>
<accession>A0A4W3HNN0</accession>
<reference evidence="18" key="1">
    <citation type="journal article" date="2006" name="Science">
        <title>Ancient noncoding elements conserved in the human genome.</title>
        <authorList>
            <person name="Venkatesh B."/>
            <person name="Kirkness E.F."/>
            <person name="Loh Y.H."/>
            <person name="Halpern A.L."/>
            <person name="Lee A.P."/>
            <person name="Johnson J."/>
            <person name="Dandona N."/>
            <person name="Viswanathan L.D."/>
            <person name="Tay A."/>
            <person name="Venter J.C."/>
            <person name="Strausberg R.L."/>
            <person name="Brenner S."/>
        </authorList>
    </citation>
    <scope>NUCLEOTIDE SEQUENCE [LARGE SCALE GENOMIC DNA]</scope>
</reference>
<evidence type="ECO:0000256" key="13">
    <source>
        <dbReference type="ARBA" id="ARBA00035093"/>
    </source>
</evidence>
<reference evidence="18" key="3">
    <citation type="journal article" date="2014" name="Nature">
        <title>Elephant shark genome provides unique insights into gnathostome evolution.</title>
        <authorList>
            <consortium name="International Elephant Shark Genome Sequencing Consortium"/>
            <person name="Venkatesh B."/>
            <person name="Lee A.P."/>
            <person name="Ravi V."/>
            <person name="Maurya A.K."/>
            <person name="Lian M.M."/>
            <person name="Swann J.B."/>
            <person name="Ohta Y."/>
            <person name="Flajnik M.F."/>
            <person name="Sutoh Y."/>
            <person name="Kasahara M."/>
            <person name="Hoon S."/>
            <person name="Gangu V."/>
            <person name="Roy S.W."/>
            <person name="Irimia M."/>
            <person name="Korzh V."/>
            <person name="Kondrychyn I."/>
            <person name="Lim Z.W."/>
            <person name="Tay B.H."/>
            <person name="Tohari S."/>
            <person name="Kong K.W."/>
            <person name="Ho S."/>
            <person name="Lorente-Galdos B."/>
            <person name="Quilez J."/>
            <person name="Marques-Bonet T."/>
            <person name="Raney B.J."/>
            <person name="Ingham P.W."/>
            <person name="Tay A."/>
            <person name="Hillier L.W."/>
            <person name="Minx P."/>
            <person name="Boehm T."/>
            <person name="Wilson R.K."/>
            <person name="Brenner S."/>
            <person name="Warren W.C."/>
        </authorList>
    </citation>
    <scope>NUCLEOTIDE SEQUENCE [LARGE SCALE GENOMIC DNA]</scope>
</reference>
<feature type="transmembrane region" description="Helical" evidence="15">
    <location>
        <begin position="303"/>
        <end position="324"/>
    </location>
</feature>
<sequence>MVVTHGLFVTSLSLLRGCTDIFCFLLFFVAILVYCAVGILAWTYGDARKVIYPTDSRGEFCGQAGTRNENKPFLFFFNLLECTSPVVLLEFRCPTPQICVKQCPDRFVSLFSIHKEKKINSSSWQNYMQFCKSDFNQSKVRECVNTSCCCRPLHTVSQRCFPDLETKKGVVLVGNKTSFKLEEGKTINASDLMAAAKAANIVLDVREVAMKIFEDYTRSWHWILIGLLIAMALSLLFVVLLRFIAAVMVCVMILLVMVVLGYGIYHCSMEYIKLRGEAGSDISITDLGLQTDIRVYLHLQQTWLAFLIILCITELLIIVILIFLRKRILIAIALLKEASRAIKHMMCSLLYPLITFVLLLICIAYWTIVAVFLSTSNKAIYKVVSNSSDCNFTCDPTTFNTSNITKQCPGAVCAFAFYGGETNYHKYLTALQLYNVFVFFWVLNFVIALQQCTLAGAFASYYWAYNKPHDIPTFPLFSSLSRTLRYHTGSLAFGSLILLHLIFITIVFIVLGAQNKFAKFLLRCLKCCFWCLEKIIKFLNRNAYIMIAIYGSNFCVSAKNAFFLIMRNILRVAVLDKVTDFLLFLGKMLVVGSVGVLGFFFFTNRIKLFEDKAPQLNYYWVPLMTLLLGSYLIAHGFFSVFAMCVDTLFLCFCEDLERNDGSAERPYYMTPALHDILSIEEPPAPTPPTDIAVNDTSPQIVELQEE</sequence>
<feature type="transmembrane region" description="Helical" evidence="15">
    <location>
        <begin position="581"/>
        <end position="602"/>
    </location>
</feature>
<reference evidence="17" key="5">
    <citation type="submission" date="2025-09" db="UniProtKB">
        <authorList>
            <consortium name="Ensembl"/>
        </authorList>
    </citation>
    <scope>IDENTIFICATION</scope>
</reference>
<dbReference type="PANTHER" id="PTHR12385">
    <property type="entry name" value="CHOLINE TRANSPORTER-LIKE (SLC FAMILY 44)"/>
    <property type="match status" value="1"/>
</dbReference>
<feature type="transmembrane region" description="Helical" evidence="15">
    <location>
        <begin position="484"/>
        <end position="513"/>
    </location>
</feature>
<feature type="transmembrane region" description="Helical" evidence="15">
    <location>
        <begin position="21"/>
        <end position="42"/>
    </location>
</feature>
<keyword evidence="12" id="KW-0325">Glycoprotein</keyword>
<protein>
    <recommendedName>
        <fullName evidence="15">Choline transporter-like protein</fullName>
    </recommendedName>
</protein>
<dbReference type="Ensembl" id="ENSCMIT00000011237.1">
    <property type="protein sequence ID" value="ENSCMIP00000010959.1"/>
    <property type="gene ID" value="ENSCMIG00000005735.1"/>
</dbReference>
<evidence type="ECO:0000256" key="2">
    <source>
        <dbReference type="ARBA" id="ARBA00004651"/>
    </source>
</evidence>
<evidence type="ECO:0000256" key="6">
    <source>
        <dbReference type="ARBA" id="ARBA00022553"/>
    </source>
</evidence>
<dbReference type="GO" id="GO:0005886">
    <property type="term" value="C:plasma membrane"/>
    <property type="evidence" value="ECO:0007669"/>
    <property type="project" value="UniProtKB-SubCell"/>
</dbReference>
<keyword evidence="8" id="KW-1000">Mitochondrion outer membrane</keyword>
<keyword evidence="10" id="KW-0496">Mitochondrion</keyword>
<evidence type="ECO:0000256" key="1">
    <source>
        <dbReference type="ARBA" id="ARBA00004374"/>
    </source>
</evidence>
<comment type="function">
    <text evidence="15">Choline transporter.</text>
</comment>
<evidence type="ECO:0000256" key="7">
    <source>
        <dbReference type="ARBA" id="ARBA00022692"/>
    </source>
</evidence>
<evidence type="ECO:0000256" key="11">
    <source>
        <dbReference type="ARBA" id="ARBA00023136"/>
    </source>
</evidence>
<dbReference type="GeneTree" id="ENSGT00940000158178"/>
<keyword evidence="4" id="KW-0813">Transport</keyword>
<reference evidence="18" key="2">
    <citation type="journal article" date="2007" name="PLoS Biol.">
        <title>Survey sequencing and comparative analysis of the elephant shark (Callorhinchus milii) genome.</title>
        <authorList>
            <person name="Venkatesh B."/>
            <person name="Kirkness E.F."/>
            <person name="Loh Y.H."/>
            <person name="Halpern A.L."/>
            <person name="Lee A.P."/>
            <person name="Johnson J."/>
            <person name="Dandona N."/>
            <person name="Viswanathan L.D."/>
            <person name="Tay A."/>
            <person name="Venter J.C."/>
            <person name="Strausberg R.L."/>
            <person name="Brenner S."/>
        </authorList>
    </citation>
    <scope>NUCLEOTIDE SEQUENCE [LARGE SCALE GENOMIC DNA]</scope>
</reference>
<keyword evidence="11 15" id="KW-0472">Membrane</keyword>
<comment type="similarity">
    <text evidence="3 15">Belongs to the CTL (choline transporter-like) family.</text>
</comment>
<evidence type="ECO:0000256" key="10">
    <source>
        <dbReference type="ARBA" id="ARBA00023128"/>
    </source>
</evidence>
<evidence type="ECO:0000313" key="17">
    <source>
        <dbReference type="Ensembl" id="ENSCMIP00000010959.1"/>
    </source>
</evidence>
<feature type="transmembrane region" description="Helical" evidence="15">
    <location>
        <begin position="623"/>
        <end position="643"/>
    </location>
</feature>
<feature type="region of interest" description="Disordered" evidence="16">
    <location>
        <begin position="682"/>
        <end position="706"/>
    </location>
</feature>
<keyword evidence="9 15" id="KW-1133">Transmembrane helix</keyword>
<organism evidence="17 18">
    <name type="scientific">Callorhinchus milii</name>
    <name type="common">Ghost shark</name>
    <dbReference type="NCBI Taxonomy" id="7868"/>
    <lineage>
        <taxon>Eukaryota</taxon>
        <taxon>Metazoa</taxon>
        <taxon>Chordata</taxon>
        <taxon>Craniata</taxon>
        <taxon>Vertebrata</taxon>
        <taxon>Chondrichthyes</taxon>
        <taxon>Holocephali</taxon>
        <taxon>Chimaeriformes</taxon>
        <taxon>Callorhinchidae</taxon>
        <taxon>Callorhinchus</taxon>
    </lineage>
</organism>
<feature type="transmembrane region" description="Helical" evidence="15">
    <location>
        <begin position="436"/>
        <end position="464"/>
    </location>
</feature>
<reference evidence="17" key="4">
    <citation type="submission" date="2025-08" db="UniProtKB">
        <authorList>
            <consortium name="Ensembl"/>
        </authorList>
    </citation>
    <scope>IDENTIFICATION</scope>
</reference>
<keyword evidence="5" id="KW-1003">Cell membrane</keyword>
<comment type="subcellular location">
    <subcellularLocation>
        <location evidence="2 15">Cell membrane</location>
        <topology evidence="2 15">Multi-pass membrane protein</topology>
    </subcellularLocation>
    <subcellularLocation>
        <location evidence="1">Mitochondrion outer membrane</location>
        <topology evidence="1">Multi-pass membrane protein</topology>
    </subcellularLocation>
</comment>
<feature type="transmembrane region" description="Helical" evidence="15">
    <location>
        <begin position="243"/>
        <end position="265"/>
    </location>
</feature>
<dbReference type="GO" id="GO:0005741">
    <property type="term" value="C:mitochondrial outer membrane"/>
    <property type="evidence" value="ECO:0007669"/>
    <property type="project" value="UniProtKB-SubCell"/>
</dbReference>
<keyword evidence="6" id="KW-0597">Phosphoprotein</keyword>
<dbReference type="AlphaFoldDB" id="A0A4W3HNN0"/>
<feature type="transmembrane region" description="Helical" evidence="15">
    <location>
        <begin position="349"/>
        <end position="373"/>
    </location>
</feature>
<comment type="catalytic activity">
    <reaction evidence="13">
        <text>choline(out) + n H(+)(in) = choline(in) + n H(+)(out)</text>
        <dbReference type="Rhea" id="RHEA:75463"/>
        <dbReference type="ChEBI" id="CHEBI:15354"/>
        <dbReference type="ChEBI" id="CHEBI:15378"/>
    </reaction>
</comment>
<evidence type="ECO:0000256" key="5">
    <source>
        <dbReference type="ARBA" id="ARBA00022475"/>
    </source>
</evidence>
<feature type="transmembrane region" description="Helical" evidence="15">
    <location>
        <begin position="543"/>
        <end position="566"/>
    </location>
</feature>
<evidence type="ECO:0000313" key="18">
    <source>
        <dbReference type="Proteomes" id="UP000314986"/>
    </source>
</evidence>
<name>A0A4W3HNN0_CALMI</name>
<evidence type="ECO:0000256" key="12">
    <source>
        <dbReference type="ARBA" id="ARBA00023180"/>
    </source>
</evidence>
<dbReference type="Proteomes" id="UP000314986">
    <property type="component" value="Unassembled WGS sequence"/>
</dbReference>
<dbReference type="PANTHER" id="PTHR12385:SF34">
    <property type="entry name" value="CHOLINE TRANSPORTER-LIKE PROTEIN 2"/>
    <property type="match status" value="1"/>
</dbReference>
<evidence type="ECO:0000256" key="8">
    <source>
        <dbReference type="ARBA" id="ARBA00022787"/>
    </source>
</evidence>
<evidence type="ECO:0000256" key="14">
    <source>
        <dbReference type="ARBA" id="ARBA00036560"/>
    </source>
</evidence>
<evidence type="ECO:0000256" key="16">
    <source>
        <dbReference type="SAM" id="MobiDB-lite"/>
    </source>
</evidence>